<keyword evidence="10" id="KW-1185">Reference proteome</keyword>
<dbReference type="Proteomes" id="UP001596470">
    <property type="component" value="Unassembled WGS sequence"/>
</dbReference>
<dbReference type="RefSeq" id="WP_382351521.1">
    <property type="nucleotide sequence ID" value="NZ_JBHMBP010000003.1"/>
</dbReference>
<proteinExistence type="predicted"/>
<evidence type="ECO:0000313" key="10">
    <source>
        <dbReference type="Proteomes" id="UP001596470"/>
    </source>
</evidence>
<comment type="caution">
    <text evidence="9">The sequence shown here is derived from an EMBL/GenBank/DDBJ whole genome shotgun (WGS) entry which is preliminary data.</text>
</comment>
<feature type="compositionally biased region" description="Low complexity" evidence="7">
    <location>
        <begin position="100"/>
        <end position="109"/>
    </location>
</feature>
<evidence type="ECO:0000256" key="6">
    <source>
        <dbReference type="ARBA" id="ARBA00023239"/>
    </source>
</evidence>
<comment type="pathway">
    <text evidence="2">Purine metabolism; urate degradation; (S)-allantoin from urate: step 3/3.</text>
</comment>
<evidence type="ECO:0000256" key="7">
    <source>
        <dbReference type="SAM" id="MobiDB-lite"/>
    </source>
</evidence>
<dbReference type="EC" id="4.1.1.97" evidence="3"/>
<keyword evidence="5" id="KW-0210">Decarboxylase</keyword>
<dbReference type="Gene3D" id="1.10.3330.10">
    <property type="entry name" value="Oxo-4-hydroxy-4-carboxy-5-ureidoimidazoline decarboxylase"/>
    <property type="match status" value="1"/>
</dbReference>
<dbReference type="Pfam" id="PF09349">
    <property type="entry name" value="OHCU_decarbox"/>
    <property type="match status" value="2"/>
</dbReference>
<dbReference type="PANTHER" id="PTHR43466:SF1">
    <property type="entry name" value="2-OXO-4-HYDROXY-4-CARBOXY-5-UREIDOIMIDAZOLINE DECARBOXYLASE-RELATED"/>
    <property type="match status" value="1"/>
</dbReference>
<evidence type="ECO:0000256" key="4">
    <source>
        <dbReference type="ARBA" id="ARBA00022631"/>
    </source>
</evidence>
<dbReference type="PANTHER" id="PTHR43466">
    <property type="entry name" value="2-OXO-4-HYDROXY-4-CARBOXY-5-UREIDOIMIDAZOLINE DECARBOXYLASE-RELATED"/>
    <property type="match status" value="1"/>
</dbReference>
<sequence length="241" mass="24733">MWTLGGFNTADPESATRVLTACCASPAWARRLAADRPYESLDALTAAALAAFDALADTEVERAVDAHPRIGGGAGRPHPAAVPAGRVDAPGFGAPGAQGGAEPAPGPLADRATGFDAAAPNGTEPVSGVSADRAAGLPAPVGDREPAVPAGPEAEWSRSEQARAMTADAAVRAELADANAAYEERFGRVFLICATGLAAEDILAAARRRLANDEPTERAETRAELRKIVAFRLGKAFGEDR</sequence>
<dbReference type="InterPro" id="IPR018020">
    <property type="entry name" value="OHCU_decarboxylase"/>
</dbReference>
<dbReference type="SUPFAM" id="SSF158694">
    <property type="entry name" value="UraD-Like"/>
    <property type="match status" value="2"/>
</dbReference>
<keyword evidence="6" id="KW-0456">Lyase</keyword>
<dbReference type="EMBL" id="JBHSYS010000003">
    <property type="protein sequence ID" value="MFC6958684.1"/>
    <property type="molecule type" value="Genomic_DNA"/>
</dbReference>
<evidence type="ECO:0000256" key="5">
    <source>
        <dbReference type="ARBA" id="ARBA00022793"/>
    </source>
</evidence>
<evidence type="ECO:0000259" key="8">
    <source>
        <dbReference type="Pfam" id="PF09349"/>
    </source>
</evidence>
<feature type="region of interest" description="Disordered" evidence="7">
    <location>
        <begin position="70"/>
        <end position="155"/>
    </location>
</feature>
<protein>
    <recommendedName>
        <fullName evidence="3">2-oxo-4-hydroxy-4-carboxy-5-ureidoimidazoline decarboxylase</fullName>
        <ecNumber evidence="3">4.1.1.97</ecNumber>
    </recommendedName>
</protein>
<gene>
    <name evidence="9" type="ORF">ACFQS3_15905</name>
</gene>
<evidence type="ECO:0000256" key="2">
    <source>
        <dbReference type="ARBA" id="ARBA00004754"/>
    </source>
</evidence>
<feature type="domain" description="Oxo-4-hydroxy-4-carboxy-5-ureidoimidazoline decarboxylase" evidence="8">
    <location>
        <begin position="8"/>
        <end position="73"/>
    </location>
</feature>
<comment type="catalytic activity">
    <reaction evidence="1">
        <text>5-hydroxy-2-oxo-4-ureido-2,5-dihydro-1H-imidazole-5-carboxylate + H(+) = (S)-allantoin + CO2</text>
        <dbReference type="Rhea" id="RHEA:26301"/>
        <dbReference type="ChEBI" id="CHEBI:15378"/>
        <dbReference type="ChEBI" id="CHEBI:15678"/>
        <dbReference type="ChEBI" id="CHEBI:16526"/>
        <dbReference type="ChEBI" id="CHEBI:58639"/>
        <dbReference type="EC" id="4.1.1.97"/>
    </reaction>
</comment>
<keyword evidence="4" id="KW-0659">Purine metabolism</keyword>
<accession>A0ABW2DBY7</accession>
<dbReference type="InterPro" id="IPR036778">
    <property type="entry name" value="OHCU_decarboxylase_sf"/>
</dbReference>
<name>A0ABW2DBY7_9ACTN</name>
<evidence type="ECO:0000313" key="9">
    <source>
        <dbReference type="EMBL" id="MFC6958684.1"/>
    </source>
</evidence>
<evidence type="ECO:0000256" key="1">
    <source>
        <dbReference type="ARBA" id="ARBA00001163"/>
    </source>
</evidence>
<feature type="domain" description="Oxo-4-hydroxy-4-carboxy-5-ureidoimidazoline decarboxylase" evidence="8">
    <location>
        <begin position="150"/>
        <end position="233"/>
    </location>
</feature>
<reference evidence="10" key="1">
    <citation type="journal article" date="2019" name="Int. J. Syst. Evol. Microbiol.">
        <title>The Global Catalogue of Microorganisms (GCM) 10K type strain sequencing project: providing services to taxonomists for standard genome sequencing and annotation.</title>
        <authorList>
            <consortium name="The Broad Institute Genomics Platform"/>
            <consortium name="The Broad Institute Genome Sequencing Center for Infectious Disease"/>
            <person name="Wu L."/>
            <person name="Ma J."/>
        </authorList>
    </citation>
    <scope>NUCLEOTIDE SEQUENCE [LARGE SCALE GENOMIC DNA]</scope>
    <source>
        <strain evidence="10">KACC 12634</strain>
    </source>
</reference>
<organism evidence="9 10">
    <name type="scientific">Glycomyces mayteni</name>
    <dbReference type="NCBI Taxonomy" id="543887"/>
    <lineage>
        <taxon>Bacteria</taxon>
        <taxon>Bacillati</taxon>
        <taxon>Actinomycetota</taxon>
        <taxon>Actinomycetes</taxon>
        <taxon>Glycomycetales</taxon>
        <taxon>Glycomycetaceae</taxon>
        <taxon>Glycomyces</taxon>
    </lineage>
</organism>
<evidence type="ECO:0000256" key="3">
    <source>
        <dbReference type="ARBA" id="ARBA00012257"/>
    </source>
</evidence>